<evidence type="ECO:0000313" key="4">
    <source>
        <dbReference type="Proteomes" id="UP000199518"/>
    </source>
</evidence>
<dbReference type="InterPro" id="IPR011453">
    <property type="entry name" value="DUF1559"/>
</dbReference>
<feature type="domain" description="DUF1559" evidence="2">
    <location>
        <begin position="57"/>
        <end position="365"/>
    </location>
</feature>
<evidence type="ECO:0000259" key="2">
    <source>
        <dbReference type="Pfam" id="PF07596"/>
    </source>
</evidence>
<keyword evidence="1" id="KW-0472">Membrane</keyword>
<dbReference type="Proteomes" id="UP000199518">
    <property type="component" value="Unassembled WGS sequence"/>
</dbReference>
<dbReference type="PANTHER" id="PTHR30093">
    <property type="entry name" value="GENERAL SECRETION PATHWAY PROTEIN G"/>
    <property type="match status" value="1"/>
</dbReference>
<keyword evidence="1" id="KW-0812">Transmembrane</keyword>
<dbReference type="RefSeq" id="WP_092048084.1">
    <property type="nucleotide sequence ID" value="NZ_FOQD01000003.1"/>
</dbReference>
<sequence>MHEFTLRRFLKIRSGLSGRQARSSRRRTGYPAFTLIELLVVIAIIAILIALLLPAVQQAREAARRSQCKNNLKQLGLALHNYHETFNTFPFATENPGANGFSVPYRTNHTGFLMLLPYFDQATLYNQFNFNAATGLYTGSANCGTSGTGVLVGPQADVEANIRLGSTVLTALLCPSDAGARTYISNCVSRGGGGSYVSGGSPASLAPQPSTAKASYGFSAAAVCSQADGGNGDGVSNGSTLWNAEPGTIRGMFGANSNCNLRDILDGSSNTAAMIETTLNVSVSVHEPSVWVAPGWANFGVNMQHPIVGINEFRCCRYDATPFTSTNPGRFGINGNGGYPGSSHVGGAHAVMGDGAVRFISQNIGLQTRQYLARIADGQILGEF</sequence>
<dbReference type="PANTHER" id="PTHR30093:SF2">
    <property type="entry name" value="TYPE II SECRETION SYSTEM PROTEIN H"/>
    <property type="match status" value="1"/>
</dbReference>
<dbReference type="Gene3D" id="3.30.700.10">
    <property type="entry name" value="Glycoprotein, Type 4 Pilin"/>
    <property type="match status" value="1"/>
</dbReference>
<feature type="transmembrane region" description="Helical" evidence="1">
    <location>
        <begin position="32"/>
        <end position="56"/>
    </location>
</feature>
<dbReference type="Pfam" id="PF07963">
    <property type="entry name" value="N_methyl"/>
    <property type="match status" value="1"/>
</dbReference>
<dbReference type="STRING" id="1576369.SAMN05421753_10351"/>
<organism evidence="3 4">
    <name type="scientific">Planctomicrobium piriforme</name>
    <dbReference type="NCBI Taxonomy" id="1576369"/>
    <lineage>
        <taxon>Bacteria</taxon>
        <taxon>Pseudomonadati</taxon>
        <taxon>Planctomycetota</taxon>
        <taxon>Planctomycetia</taxon>
        <taxon>Planctomycetales</taxon>
        <taxon>Planctomycetaceae</taxon>
        <taxon>Planctomicrobium</taxon>
    </lineage>
</organism>
<evidence type="ECO:0000256" key="1">
    <source>
        <dbReference type="SAM" id="Phobius"/>
    </source>
</evidence>
<evidence type="ECO:0000313" key="3">
    <source>
        <dbReference type="EMBL" id="SFH80512.1"/>
    </source>
</evidence>
<dbReference type="SUPFAM" id="SSF54523">
    <property type="entry name" value="Pili subunits"/>
    <property type="match status" value="1"/>
</dbReference>
<keyword evidence="1" id="KW-1133">Transmembrane helix</keyword>
<protein>
    <submittedName>
        <fullName evidence="3">Prepilin-type N-terminal cleavage/methylation domain-containing protein</fullName>
    </submittedName>
</protein>
<dbReference type="Pfam" id="PF07596">
    <property type="entry name" value="SBP_bac_10"/>
    <property type="match status" value="1"/>
</dbReference>
<keyword evidence="4" id="KW-1185">Reference proteome</keyword>
<name>A0A1I3D1C0_9PLAN</name>
<dbReference type="NCBIfam" id="TIGR04294">
    <property type="entry name" value="pre_pil_HX9DG"/>
    <property type="match status" value="1"/>
</dbReference>
<dbReference type="InterPro" id="IPR045584">
    <property type="entry name" value="Pilin-like"/>
</dbReference>
<dbReference type="AlphaFoldDB" id="A0A1I3D1C0"/>
<dbReference type="OrthoDB" id="241095at2"/>
<reference evidence="4" key="1">
    <citation type="submission" date="2016-10" db="EMBL/GenBank/DDBJ databases">
        <authorList>
            <person name="Varghese N."/>
            <person name="Submissions S."/>
        </authorList>
    </citation>
    <scope>NUCLEOTIDE SEQUENCE [LARGE SCALE GENOMIC DNA]</scope>
    <source>
        <strain evidence="4">DSM 26348</strain>
    </source>
</reference>
<proteinExistence type="predicted"/>
<gene>
    <name evidence="3" type="ORF">SAMN05421753_10351</name>
</gene>
<accession>A0A1I3D1C0</accession>
<dbReference type="NCBIfam" id="TIGR02532">
    <property type="entry name" value="IV_pilin_GFxxxE"/>
    <property type="match status" value="1"/>
</dbReference>
<dbReference type="InterPro" id="IPR012902">
    <property type="entry name" value="N_methyl_site"/>
</dbReference>
<dbReference type="EMBL" id="FOQD01000003">
    <property type="protein sequence ID" value="SFH80512.1"/>
    <property type="molecule type" value="Genomic_DNA"/>
</dbReference>
<dbReference type="InterPro" id="IPR027558">
    <property type="entry name" value="Pre_pil_HX9DG_C"/>
</dbReference>